<gene>
    <name evidence="1" type="ORF">DWG20_01270</name>
    <name evidence="2" type="ORF">EBB06_01810</name>
</gene>
<dbReference type="OrthoDB" id="9134578at2"/>
<reference evidence="1 3" key="1">
    <citation type="submission" date="2018-07" db="EMBL/GenBank/DDBJ databases">
        <title>Crenobacter cavernae sp. nov., isolated from a karst cave.</title>
        <authorList>
            <person name="Zhu H."/>
        </authorList>
    </citation>
    <scope>NUCLEOTIDE SEQUENCE [LARGE SCALE GENOMIC DNA]</scope>
    <source>
        <strain evidence="1 3">K1W11S-77</strain>
    </source>
</reference>
<evidence type="ECO:0000313" key="3">
    <source>
        <dbReference type="Proteomes" id="UP000254537"/>
    </source>
</evidence>
<proteinExistence type="predicted"/>
<dbReference type="Proteomes" id="UP000290682">
    <property type="component" value="Unassembled WGS sequence"/>
</dbReference>
<dbReference type="AlphaFoldDB" id="A0A345Y2L7"/>
<dbReference type="RefSeq" id="WP_115432051.1">
    <property type="nucleotide sequence ID" value="NZ_CP031337.1"/>
</dbReference>
<reference evidence="2 4" key="2">
    <citation type="submission" date="2018-10" db="EMBL/GenBank/DDBJ databases">
        <title>Draft genome of Fastidiocella sp. strain 375T, a bacterium isolated from a karstic cave dripping water.</title>
        <authorList>
            <person name="Coelho C."/>
            <person name="Verissimo A."/>
            <person name="Tiago I."/>
        </authorList>
    </citation>
    <scope>NUCLEOTIDE SEQUENCE [LARGE SCALE GENOMIC DNA]</scope>
    <source>
        <strain evidence="2 4">CAVE-375</strain>
    </source>
</reference>
<evidence type="ECO:0000313" key="4">
    <source>
        <dbReference type="Proteomes" id="UP000290682"/>
    </source>
</evidence>
<dbReference type="EMBL" id="REGR01000001">
    <property type="protein sequence ID" value="RXZ45570.1"/>
    <property type="molecule type" value="Genomic_DNA"/>
</dbReference>
<accession>A0A345Y2L7</accession>
<organism evidence="1 3">
    <name type="scientific">Crenobacter cavernae</name>
    <dbReference type="NCBI Taxonomy" id="2290923"/>
    <lineage>
        <taxon>Bacteria</taxon>
        <taxon>Pseudomonadati</taxon>
        <taxon>Pseudomonadota</taxon>
        <taxon>Betaproteobacteria</taxon>
        <taxon>Neisseriales</taxon>
        <taxon>Neisseriaceae</taxon>
        <taxon>Crenobacter</taxon>
    </lineage>
</organism>
<evidence type="ECO:0000313" key="2">
    <source>
        <dbReference type="EMBL" id="RXZ45570.1"/>
    </source>
</evidence>
<dbReference type="KEGG" id="ccah:DWG20_01270"/>
<protein>
    <submittedName>
        <fullName evidence="1">Uncharacterized protein</fullName>
    </submittedName>
</protein>
<sequence>MKVKELLPGDRVSEQGKHDAVDFEVVSINKMGQRFKVTFRSILGIASASYSGDAYIAASR</sequence>
<name>A0A345Y2L7_9NEIS</name>
<dbReference type="EMBL" id="CP031337">
    <property type="protein sequence ID" value="AXK38169.1"/>
    <property type="molecule type" value="Genomic_DNA"/>
</dbReference>
<evidence type="ECO:0000313" key="1">
    <source>
        <dbReference type="EMBL" id="AXK38169.1"/>
    </source>
</evidence>
<keyword evidence="4" id="KW-1185">Reference proteome</keyword>
<dbReference type="Proteomes" id="UP000254537">
    <property type="component" value="Chromosome"/>
</dbReference>